<evidence type="ECO:0000259" key="2">
    <source>
        <dbReference type="Pfam" id="PF10668"/>
    </source>
</evidence>
<feature type="region of interest" description="Disordered" evidence="1">
    <location>
        <begin position="41"/>
        <end position="66"/>
    </location>
</feature>
<sequence length="235" mass="26417">MRLWIKSGRERKLTDIAEELGISASLVRKWKFSDKWDEIPVKRKRGGQPGNKNAVGNSGGPGGPEGNDYALKHGYYAKYLPEAVLQIAKEIEDADPLEMIWSNIVILQAKLLHGQQITHVTDKDDMTKVLKKKKPGQFGTEKEWELQFAHDKHANASKADVLVMRELRSAIKQFLSAAPENDERRAKLELMHAQLDRTKAEAEKLKGGGKKSEAEDWVAALKQAAEKRKEKVKGV</sequence>
<evidence type="ECO:0000256" key="1">
    <source>
        <dbReference type="SAM" id="MobiDB-lite"/>
    </source>
</evidence>
<dbReference type="Pfam" id="PF10668">
    <property type="entry name" value="Phage_terminase"/>
    <property type="match status" value="1"/>
</dbReference>
<gene>
    <name evidence="3" type="ORF">BBD42_30925</name>
</gene>
<organism evidence="3">
    <name type="scientific">Paenibacillus sp. BIHB 4019</name>
    <dbReference type="NCBI Taxonomy" id="1870819"/>
    <lineage>
        <taxon>Bacteria</taxon>
        <taxon>Bacillati</taxon>
        <taxon>Bacillota</taxon>
        <taxon>Bacilli</taxon>
        <taxon>Bacillales</taxon>
        <taxon>Paenibacillaceae</taxon>
        <taxon>Paenibacillus</taxon>
    </lineage>
</organism>
<dbReference type="AlphaFoldDB" id="A0A1B2DTR6"/>
<evidence type="ECO:0000313" key="3">
    <source>
        <dbReference type="EMBL" id="ANY71104.1"/>
    </source>
</evidence>
<reference evidence="3" key="1">
    <citation type="submission" date="2016-08" db="EMBL/GenBank/DDBJ databases">
        <title>Complete Genome Seqeunce of Paenibacillus sp. BIHB 4019 from tea rhizoplane.</title>
        <authorList>
            <person name="Thakur R."/>
            <person name="Swarnkar M.K."/>
            <person name="Gulati A."/>
        </authorList>
    </citation>
    <scope>NUCLEOTIDE SEQUENCE [LARGE SCALE GENOMIC DNA]</scope>
    <source>
        <strain evidence="3">BIHB4019</strain>
    </source>
</reference>
<proteinExistence type="predicted"/>
<feature type="domain" description="PBSX phage terminase small subunit-like N-terminal" evidence="2">
    <location>
        <begin position="2"/>
        <end position="38"/>
    </location>
</feature>
<dbReference type="NCBIfam" id="NF040601">
    <property type="entry name" value="TerS_not_xtmA"/>
    <property type="match status" value="1"/>
</dbReference>
<dbReference type="InterPro" id="IPR018925">
    <property type="entry name" value="XtmA-like_N"/>
</dbReference>
<name>A0A1B2DTR6_9BACL</name>
<protein>
    <recommendedName>
        <fullName evidence="2">PBSX phage terminase small subunit-like N-terminal domain-containing protein</fullName>
    </recommendedName>
</protein>
<dbReference type="EMBL" id="CP016808">
    <property type="protein sequence ID" value="ANY71104.1"/>
    <property type="molecule type" value="Genomic_DNA"/>
</dbReference>
<accession>A0A1B2DTR6</accession>